<sequence>MALEIERKFLMKNESWRGLAKGKHYRQGYLNQNKDATVRVRTIGEEGYLTIKGPNENGSRLEYEYTIPIRDAIEMLEKLSASPIVEKLRHVIPYEGFIWEVDEFLGENEGLIFAEIELEHPGQQFSLPPWIGREVTDDPRFYNSNLARNPYKLWKEGL</sequence>
<feature type="active site" description="Proton acceptor" evidence="1">
    <location>
        <position position="29"/>
    </location>
</feature>
<dbReference type="PANTHER" id="PTHR40114">
    <property type="entry name" value="SLR0698 PROTEIN"/>
    <property type="match status" value="1"/>
</dbReference>
<dbReference type="SUPFAM" id="SSF55154">
    <property type="entry name" value="CYTH-like phosphatases"/>
    <property type="match status" value="1"/>
</dbReference>
<dbReference type="Proteomes" id="UP000184603">
    <property type="component" value="Unassembled WGS sequence"/>
</dbReference>
<dbReference type="RefSeq" id="WP_073611612.1">
    <property type="nucleotide sequence ID" value="NZ_FRFE01000001.1"/>
</dbReference>
<gene>
    <name evidence="3" type="ORF">SAMN02745220_00258</name>
</gene>
<dbReference type="AlphaFoldDB" id="A0A1M7XWB6"/>
<name>A0A1M7XWB6_9BACT</name>
<reference evidence="3 4" key="1">
    <citation type="submission" date="2016-12" db="EMBL/GenBank/DDBJ databases">
        <authorList>
            <person name="Song W.-J."/>
            <person name="Kurnit D.M."/>
        </authorList>
    </citation>
    <scope>NUCLEOTIDE SEQUENCE [LARGE SCALE GENOMIC DNA]</scope>
    <source>
        <strain evidence="3 4">DSM 18488</strain>
    </source>
</reference>
<evidence type="ECO:0000256" key="1">
    <source>
        <dbReference type="PIRSR" id="PIRSR016487-1"/>
    </source>
</evidence>
<dbReference type="Gene3D" id="2.40.320.10">
    <property type="entry name" value="Hypothetical Protein Pfu-838710-001"/>
    <property type="match status" value="1"/>
</dbReference>
<dbReference type="PANTHER" id="PTHR40114:SF1">
    <property type="entry name" value="SLR0698 PROTEIN"/>
    <property type="match status" value="1"/>
</dbReference>
<evidence type="ECO:0000313" key="3">
    <source>
        <dbReference type="EMBL" id="SHO43023.1"/>
    </source>
</evidence>
<evidence type="ECO:0000259" key="2">
    <source>
        <dbReference type="PROSITE" id="PS51707"/>
    </source>
</evidence>
<feature type="domain" description="CYTH" evidence="2">
    <location>
        <begin position="2"/>
        <end position="148"/>
    </location>
</feature>
<dbReference type="STRING" id="1121416.SAMN02745220_00258"/>
<dbReference type="InterPro" id="IPR023577">
    <property type="entry name" value="CYTH_domain"/>
</dbReference>
<dbReference type="OrthoDB" id="9805588at2"/>
<evidence type="ECO:0000313" key="4">
    <source>
        <dbReference type="Proteomes" id="UP000184603"/>
    </source>
</evidence>
<dbReference type="PIRSF" id="PIRSF016487">
    <property type="entry name" value="CYTH_UCP016487"/>
    <property type="match status" value="1"/>
</dbReference>
<dbReference type="PROSITE" id="PS51707">
    <property type="entry name" value="CYTH"/>
    <property type="match status" value="1"/>
</dbReference>
<dbReference type="EMBL" id="FRFE01000001">
    <property type="protein sequence ID" value="SHO43023.1"/>
    <property type="molecule type" value="Genomic_DNA"/>
</dbReference>
<dbReference type="InterPro" id="IPR012042">
    <property type="entry name" value="NeuTTM/CthTTM-like"/>
</dbReference>
<accession>A0A1M7XWB6</accession>
<proteinExistence type="predicted"/>
<protein>
    <submittedName>
        <fullName evidence="3">CYTH domain-containing protein</fullName>
    </submittedName>
</protein>
<dbReference type="Pfam" id="PF01928">
    <property type="entry name" value="CYTH"/>
    <property type="match status" value="1"/>
</dbReference>
<dbReference type="CDD" id="cd07891">
    <property type="entry name" value="CYTH-like_CthTTM-like_1"/>
    <property type="match status" value="1"/>
</dbReference>
<organism evidence="3 4">
    <name type="scientific">Desulfopila aestuarii DSM 18488</name>
    <dbReference type="NCBI Taxonomy" id="1121416"/>
    <lineage>
        <taxon>Bacteria</taxon>
        <taxon>Pseudomonadati</taxon>
        <taxon>Thermodesulfobacteriota</taxon>
        <taxon>Desulfobulbia</taxon>
        <taxon>Desulfobulbales</taxon>
        <taxon>Desulfocapsaceae</taxon>
        <taxon>Desulfopila</taxon>
    </lineage>
</organism>
<dbReference type="InterPro" id="IPR033469">
    <property type="entry name" value="CYTH-like_dom_sf"/>
</dbReference>
<dbReference type="SMART" id="SM01118">
    <property type="entry name" value="CYTH"/>
    <property type="match status" value="1"/>
</dbReference>
<keyword evidence="4" id="KW-1185">Reference proteome</keyword>